<gene>
    <name evidence="2" type="ORF">H9807_01175</name>
</gene>
<comment type="caution">
    <text evidence="2">The sequence shown here is derived from an EMBL/GenBank/DDBJ whole genome shotgun (WGS) entry which is preliminary data.</text>
</comment>
<accession>A0A9D2KCC4</accession>
<proteinExistence type="predicted"/>
<evidence type="ECO:0000313" key="3">
    <source>
        <dbReference type="Proteomes" id="UP000824108"/>
    </source>
</evidence>
<reference evidence="2" key="2">
    <citation type="submission" date="2021-04" db="EMBL/GenBank/DDBJ databases">
        <authorList>
            <person name="Gilroy R."/>
        </authorList>
    </citation>
    <scope>NUCLEOTIDE SEQUENCE</scope>
    <source>
        <strain evidence="2">CHK118-2852</strain>
    </source>
</reference>
<reference evidence="2" key="1">
    <citation type="journal article" date="2021" name="PeerJ">
        <title>Extensive microbial diversity within the chicken gut microbiome revealed by metagenomics and culture.</title>
        <authorList>
            <person name="Gilroy R."/>
            <person name="Ravi A."/>
            <person name="Getino M."/>
            <person name="Pursley I."/>
            <person name="Horton D.L."/>
            <person name="Alikhan N.F."/>
            <person name="Baker D."/>
            <person name="Gharbi K."/>
            <person name="Hall N."/>
            <person name="Watson M."/>
            <person name="Adriaenssens E.M."/>
            <person name="Foster-Nyarko E."/>
            <person name="Jarju S."/>
            <person name="Secka A."/>
            <person name="Antonio M."/>
            <person name="Oren A."/>
            <person name="Chaudhuri R.R."/>
            <person name="La Ragione R."/>
            <person name="Hildebrand F."/>
            <person name="Pallen M.J."/>
        </authorList>
    </citation>
    <scope>NUCLEOTIDE SEQUENCE</scope>
    <source>
        <strain evidence="2">CHK118-2852</strain>
    </source>
</reference>
<feature type="transmembrane region" description="Helical" evidence="1">
    <location>
        <begin position="46"/>
        <end position="63"/>
    </location>
</feature>
<dbReference type="AlphaFoldDB" id="A0A9D2KCC4"/>
<sequence>MSSIFHTDRKWVAGLCYVGFLVLTLMVAAFVFFLVMNLWIDKDAKSVRILGWMVWIYGWSYLYHRWVRRRTTWLA</sequence>
<evidence type="ECO:0000313" key="2">
    <source>
        <dbReference type="EMBL" id="HIZ90725.1"/>
    </source>
</evidence>
<evidence type="ECO:0000256" key="1">
    <source>
        <dbReference type="SAM" id="Phobius"/>
    </source>
</evidence>
<organism evidence="2 3">
    <name type="scientific">Candidatus Bacteroides merdavium</name>
    <dbReference type="NCBI Taxonomy" id="2838472"/>
    <lineage>
        <taxon>Bacteria</taxon>
        <taxon>Pseudomonadati</taxon>
        <taxon>Bacteroidota</taxon>
        <taxon>Bacteroidia</taxon>
        <taxon>Bacteroidales</taxon>
        <taxon>Bacteroidaceae</taxon>
        <taxon>Bacteroides</taxon>
    </lineage>
</organism>
<protein>
    <submittedName>
        <fullName evidence="2">Uncharacterized protein</fullName>
    </submittedName>
</protein>
<dbReference type="EMBL" id="DXAV01000013">
    <property type="protein sequence ID" value="HIZ90725.1"/>
    <property type="molecule type" value="Genomic_DNA"/>
</dbReference>
<keyword evidence="1" id="KW-0812">Transmembrane</keyword>
<keyword evidence="1" id="KW-1133">Transmembrane helix</keyword>
<dbReference type="Proteomes" id="UP000824108">
    <property type="component" value="Unassembled WGS sequence"/>
</dbReference>
<keyword evidence="1" id="KW-0472">Membrane</keyword>
<name>A0A9D2KCC4_9BACE</name>
<feature type="transmembrane region" description="Helical" evidence="1">
    <location>
        <begin position="12"/>
        <end position="40"/>
    </location>
</feature>